<accession>A0AAQ3QH82</accession>
<dbReference type="InterPro" id="IPR009424">
    <property type="entry name" value="AGP16/20/22/41"/>
</dbReference>
<dbReference type="Pfam" id="PF06376">
    <property type="entry name" value="AGP"/>
    <property type="match status" value="1"/>
</dbReference>
<dbReference type="Proteomes" id="UP001327560">
    <property type="component" value="Chromosome 5"/>
</dbReference>
<sequence>MGSIKVSALILTYALIAVLLHPLVCQGSTSTVVMTTTAPGTPTSDGKTIDQGIAYVLMLVALLITYFLH</sequence>
<dbReference type="PANTHER" id="PTHR33374">
    <property type="entry name" value="ARABINOGALACTAN PROTEIN 20"/>
    <property type="match status" value="1"/>
</dbReference>
<dbReference type="AlphaFoldDB" id="A0AAQ3QH82"/>
<keyword evidence="1" id="KW-0812">Transmembrane</keyword>
<feature type="chain" id="PRO_5042909588" evidence="2">
    <location>
        <begin position="26"/>
        <end position="69"/>
    </location>
</feature>
<proteinExistence type="predicted"/>
<evidence type="ECO:0000256" key="1">
    <source>
        <dbReference type="SAM" id="Phobius"/>
    </source>
</evidence>
<keyword evidence="4" id="KW-1185">Reference proteome</keyword>
<evidence type="ECO:0000313" key="4">
    <source>
        <dbReference type="Proteomes" id="UP001327560"/>
    </source>
</evidence>
<feature type="transmembrane region" description="Helical" evidence="1">
    <location>
        <begin position="51"/>
        <end position="68"/>
    </location>
</feature>
<name>A0AAQ3QH82_9LILI</name>
<gene>
    <name evidence="3" type="ORF">Cni_G17931</name>
</gene>
<feature type="signal peptide" evidence="2">
    <location>
        <begin position="1"/>
        <end position="25"/>
    </location>
</feature>
<evidence type="ECO:0000313" key="3">
    <source>
        <dbReference type="EMBL" id="WOL09178.1"/>
    </source>
</evidence>
<organism evidence="3 4">
    <name type="scientific">Canna indica</name>
    <name type="common">Indian-shot</name>
    <dbReference type="NCBI Taxonomy" id="4628"/>
    <lineage>
        <taxon>Eukaryota</taxon>
        <taxon>Viridiplantae</taxon>
        <taxon>Streptophyta</taxon>
        <taxon>Embryophyta</taxon>
        <taxon>Tracheophyta</taxon>
        <taxon>Spermatophyta</taxon>
        <taxon>Magnoliopsida</taxon>
        <taxon>Liliopsida</taxon>
        <taxon>Zingiberales</taxon>
        <taxon>Cannaceae</taxon>
        <taxon>Canna</taxon>
    </lineage>
</organism>
<keyword evidence="2" id="KW-0732">Signal</keyword>
<reference evidence="3 4" key="1">
    <citation type="submission" date="2023-10" db="EMBL/GenBank/DDBJ databases">
        <title>Chromosome-scale genome assembly provides insights into flower coloration mechanisms of Canna indica.</title>
        <authorList>
            <person name="Li C."/>
        </authorList>
    </citation>
    <scope>NUCLEOTIDE SEQUENCE [LARGE SCALE GENOMIC DNA]</scope>
    <source>
        <tissue evidence="3">Flower</tissue>
    </source>
</reference>
<evidence type="ECO:0000256" key="2">
    <source>
        <dbReference type="SAM" id="SignalP"/>
    </source>
</evidence>
<keyword evidence="1" id="KW-0472">Membrane</keyword>
<dbReference type="EMBL" id="CP136894">
    <property type="protein sequence ID" value="WOL09178.1"/>
    <property type="molecule type" value="Genomic_DNA"/>
</dbReference>
<protein>
    <submittedName>
        <fullName evidence="3">Uncharacterized protein</fullName>
    </submittedName>
</protein>
<keyword evidence="1" id="KW-1133">Transmembrane helix</keyword>